<feature type="region of interest" description="Disordered" evidence="1">
    <location>
        <begin position="1"/>
        <end position="196"/>
    </location>
</feature>
<feature type="compositionally biased region" description="Basic and acidic residues" evidence="1">
    <location>
        <begin position="164"/>
        <end position="176"/>
    </location>
</feature>
<comment type="caution">
    <text evidence="2">The sequence shown here is derived from an EMBL/GenBank/DDBJ whole genome shotgun (WGS) entry which is preliminary data.</text>
</comment>
<dbReference type="EMBL" id="CAUYUJ010016330">
    <property type="protein sequence ID" value="CAK0864112.1"/>
    <property type="molecule type" value="Genomic_DNA"/>
</dbReference>
<feature type="region of interest" description="Disordered" evidence="1">
    <location>
        <begin position="239"/>
        <end position="264"/>
    </location>
</feature>
<dbReference type="Proteomes" id="UP001189429">
    <property type="component" value="Unassembled WGS sequence"/>
</dbReference>
<evidence type="ECO:0000256" key="1">
    <source>
        <dbReference type="SAM" id="MobiDB-lite"/>
    </source>
</evidence>
<feature type="compositionally biased region" description="Basic residues" evidence="1">
    <location>
        <begin position="33"/>
        <end position="44"/>
    </location>
</feature>
<evidence type="ECO:0000313" key="3">
    <source>
        <dbReference type="Proteomes" id="UP001189429"/>
    </source>
</evidence>
<feature type="compositionally biased region" description="Gly residues" evidence="1">
    <location>
        <begin position="186"/>
        <end position="195"/>
    </location>
</feature>
<feature type="non-terminal residue" evidence="2">
    <location>
        <position position="1"/>
    </location>
</feature>
<feature type="compositionally biased region" description="Pro residues" evidence="1">
    <location>
        <begin position="139"/>
        <end position="150"/>
    </location>
</feature>
<feature type="compositionally biased region" description="Low complexity" evidence="1">
    <location>
        <begin position="56"/>
        <end position="74"/>
    </location>
</feature>
<accession>A0ABN9UVG8</accession>
<keyword evidence="3" id="KW-1185">Reference proteome</keyword>
<evidence type="ECO:0000313" key="2">
    <source>
        <dbReference type="EMBL" id="CAK0864112.1"/>
    </source>
</evidence>
<name>A0ABN9UVG8_9DINO</name>
<organism evidence="2 3">
    <name type="scientific">Prorocentrum cordatum</name>
    <dbReference type="NCBI Taxonomy" id="2364126"/>
    <lineage>
        <taxon>Eukaryota</taxon>
        <taxon>Sar</taxon>
        <taxon>Alveolata</taxon>
        <taxon>Dinophyceae</taxon>
        <taxon>Prorocentrales</taxon>
        <taxon>Prorocentraceae</taxon>
        <taxon>Prorocentrum</taxon>
    </lineage>
</organism>
<sequence>SRSGPSPVRGGPRRAADAPLAALRGRPLESGGHRRRPPRRRRRLAATGGWPLTAVRSVLPSSSSTTTAPSQPSRRSGRGGGLGLQRRWGAGQAPGSAADDVGSMGVERAGQRPKKGEDPAAEAPSKISFPEVLVRWCRPDPPMRGTPPQPDGAQSGSIRLLGKPMDRGRQLREERRRQRKANSRGGAAGDRGGSDAGLVRVEAVMAMFRDQGSDVPLREERPGRVPPSARASLLLPRDASAVHRQVSTEEDEDDAEHAAAASEDPHQLAAATWETAVFEVVQPAQSEGAAAKLGIAEARSVATQVRAQAARITSEAWATLKQEFEVQCQVWESAALLAAARNKGKIEELEKRPEAQLRAKLEALLLESADVGSSASSDAIKTFAATVREDAQQGRHLSKSVASASAEAERAQPLSEARHSLSRHLEAVAAGSSSTQLEAARREDLEMLVSTCRLEDTRVEYCTRRVLGLSMFVGSVDMGGDRCKWADVGDDVREGFLSGSWGSQSTEPWAA</sequence>
<protein>
    <submittedName>
        <fullName evidence="2">Uncharacterized protein</fullName>
    </submittedName>
</protein>
<reference evidence="2" key="1">
    <citation type="submission" date="2023-10" db="EMBL/GenBank/DDBJ databases">
        <authorList>
            <person name="Chen Y."/>
            <person name="Shah S."/>
            <person name="Dougan E. K."/>
            <person name="Thang M."/>
            <person name="Chan C."/>
        </authorList>
    </citation>
    <scope>NUCLEOTIDE SEQUENCE [LARGE SCALE GENOMIC DNA]</scope>
</reference>
<feature type="region of interest" description="Disordered" evidence="1">
    <location>
        <begin position="394"/>
        <end position="417"/>
    </location>
</feature>
<gene>
    <name evidence="2" type="ORF">PCOR1329_LOCUS52069</name>
</gene>
<proteinExistence type="predicted"/>